<dbReference type="PANTHER" id="PTHR12877">
    <property type="entry name" value="RHO GUANINE NUCLEOTIDE EXCHANGE FACTOR"/>
    <property type="match status" value="1"/>
</dbReference>
<dbReference type="GO" id="GO:0030036">
    <property type="term" value="P:actin cytoskeleton organization"/>
    <property type="evidence" value="ECO:0007669"/>
    <property type="project" value="TreeGrafter"/>
</dbReference>
<reference evidence="3" key="1">
    <citation type="submission" date="2016-06" db="UniProtKB">
        <authorList>
            <consortium name="WormBaseParasite"/>
        </authorList>
    </citation>
    <scope>IDENTIFICATION</scope>
</reference>
<dbReference type="InterPro" id="IPR015943">
    <property type="entry name" value="WD40/YVTN_repeat-like_dom_sf"/>
</dbReference>
<evidence type="ECO:0000256" key="1">
    <source>
        <dbReference type="ARBA" id="ARBA00022658"/>
    </source>
</evidence>
<evidence type="ECO:0000313" key="3">
    <source>
        <dbReference type="WBParaSite" id="ECPE_0000785601-mRNA-1"/>
    </source>
</evidence>
<feature type="compositionally biased region" description="Basic and acidic residues" evidence="2">
    <location>
        <begin position="113"/>
        <end position="126"/>
    </location>
</feature>
<feature type="region of interest" description="Disordered" evidence="2">
    <location>
        <begin position="75"/>
        <end position="317"/>
    </location>
</feature>
<sequence length="611" mass="68109">LDAVVRNLYQSVQQELEDLRNARCAATTMPKNLSVFSATTKEGIERYELTFPSSEKRKDWERTVMELKRQLMSYNHGIPTPRSKSSSGYGQALNKPRLSLSRSDENVEITGLESKDRSRSENEVHLESSSASGLHHELSAADEARTSSTRKSSGSQLDDDSETLCYVRTQTSNSPINTPPDTPTLREVDEKDDVSADYDPGEKEISEPANLFSQSSHSIGELKDPSKPLSQESATAGIGGGSAANVSEMGTDLDPTAADEQETQASDYSDSSDVSDVDNEVQDETSSSHTTQTTSKESSNEAPMDVCDSPKNNKNMRLLDPHRPTMWLGTEEGTIFIFYANENIKTSRQRQQIKLTSAINSILQLDVRIFVACMNGDLFVYDRNADGLWDVDSPRLLQIDPDHESPVVVRRMLAVAGNVWCAAHRFVYVLNSVTLKVELSFPLNGNPADPRGIQLMAYGKQTVWLATENSPRVSLYHATTGEFLMEIDLKPIVIQSLQRKSVPTSRSCDTYTHTYICKHTHKIILADSQIECFNLLWANKKFDLALKLVARYVTKQLDDQVLIALTQTPAETNHTTEGNCEIFLDEPYLSEMTAHPIILLYPLKTSNTWVH</sequence>
<proteinExistence type="predicted"/>
<feature type="compositionally biased region" description="Acidic residues" evidence="2">
    <location>
        <begin position="273"/>
        <end position="283"/>
    </location>
</feature>
<name>A0A183ALK2_9TREM</name>
<dbReference type="PANTHER" id="PTHR12877:SF15">
    <property type="entry name" value="RHO GUANINE NUCLEOTIDE EXCHANGE FACTOR 17"/>
    <property type="match status" value="1"/>
</dbReference>
<dbReference type="GO" id="GO:0005085">
    <property type="term" value="F:guanyl-nucleotide exchange factor activity"/>
    <property type="evidence" value="ECO:0007669"/>
    <property type="project" value="UniProtKB-KW"/>
</dbReference>
<organism evidence="3">
    <name type="scientific">Echinostoma caproni</name>
    <dbReference type="NCBI Taxonomy" id="27848"/>
    <lineage>
        <taxon>Eukaryota</taxon>
        <taxon>Metazoa</taxon>
        <taxon>Spiralia</taxon>
        <taxon>Lophotrochozoa</taxon>
        <taxon>Platyhelminthes</taxon>
        <taxon>Trematoda</taxon>
        <taxon>Digenea</taxon>
        <taxon>Plagiorchiida</taxon>
        <taxon>Echinostomata</taxon>
        <taxon>Echinostomatoidea</taxon>
        <taxon>Echinostomatidae</taxon>
        <taxon>Echinostoma</taxon>
    </lineage>
</organism>
<keyword evidence="1" id="KW-0344">Guanine-nucleotide releasing factor</keyword>
<feature type="compositionally biased region" description="Basic and acidic residues" evidence="2">
    <location>
        <begin position="134"/>
        <end position="145"/>
    </location>
</feature>
<evidence type="ECO:0000256" key="2">
    <source>
        <dbReference type="SAM" id="MobiDB-lite"/>
    </source>
</evidence>
<dbReference type="Pfam" id="PF19056">
    <property type="entry name" value="WD40_2"/>
    <property type="match status" value="1"/>
</dbReference>
<accession>A0A183ALK2</accession>
<dbReference type="SUPFAM" id="SSF50998">
    <property type="entry name" value="Quinoprotein alcohol dehydrogenase-like"/>
    <property type="match status" value="1"/>
</dbReference>
<dbReference type="InterPro" id="IPR039919">
    <property type="entry name" value="ARHGEF10/ARHGEF17"/>
</dbReference>
<dbReference type="WBParaSite" id="ECPE_0000785601-mRNA-1">
    <property type="protein sequence ID" value="ECPE_0000785601-mRNA-1"/>
    <property type="gene ID" value="ECPE_0000785601"/>
</dbReference>
<feature type="compositionally biased region" description="Polar residues" evidence="2">
    <location>
        <begin position="146"/>
        <end position="156"/>
    </location>
</feature>
<dbReference type="Gene3D" id="2.130.10.10">
    <property type="entry name" value="YVTN repeat-like/Quinoprotein amine dehydrogenase"/>
    <property type="match status" value="1"/>
</dbReference>
<protein>
    <submittedName>
        <fullName evidence="3">Rho guanine nucleotide exchange factor 17</fullName>
    </submittedName>
</protein>
<dbReference type="InterPro" id="IPR011047">
    <property type="entry name" value="Quinoprotein_ADH-like_sf"/>
</dbReference>
<feature type="compositionally biased region" description="Low complexity" evidence="2">
    <location>
        <begin position="285"/>
        <end position="297"/>
    </location>
</feature>
<dbReference type="AlphaFoldDB" id="A0A183ALK2"/>